<dbReference type="InParanoid" id="A8PUL7"/>
<sequence>MSVWNQSHTSAQQVRERGKAVWNHTNIYAGLRERPVPDSHVSHLYGDMTLRGIASDDDSLTTTTLEVAGVHVMRSGRIFLVGTPSTSHDPLDIRHVLGMIPQEEGMFLRNATGQACLADIRARIERLDYVLAHWDSKAPPVLPDQRDPSNCTIQMYAQMMPAGPEHVQTELDLSERELSHPTGLAVVHRAPQFQLNIIGVSSRCGMFVETDTLLGKSRAQFWSDSRYYVAGMICVVFVQLLLMSRECERIQTHTAITRVSGISLFIHANFDAFLCITHTMLAFSSNKFNTPWDVDNWFHERHLVFRV</sequence>
<organism evidence="1 2">
    <name type="scientific">Malassezia globosa (strain ATCC MYA-4612 / CBS 7966)</name>
    <name type="common">Dandruff-associated fungus</name>
    <dbReference type="NCBI Taxonomy" id="425265"/>
    <lineage>
        <taxon>Eukaryota</taxon>
        <taxon>Fungi</taxon>
        <taxon>Dikarya</taxon>
        <taxon>Basidiomycota</taxon>
        <taxon>Ustilaginomycotina</taxon>
        <taxon>Malasseziomycetes</taxon>
        <taxon>Malasseziales</taxon>
        <taxon>Malasseziaceae</taxon>
        <taxon>Malassezia</taxon>
    </lineage>
</organism>
<reference evidence="1 2" key="1">
    <citation type="journal article" date="2007" name="Proc. Natl. Acad. Sci. U.S.A.">
        <title>Dandruff-associated Malassezia genomes reveal convergent and divergent virulence traits shared with plant and human fungal pathogens.</title>
        <authorList>
            <person name="Xu J."/>
            <person name="Saunders C.W."/>
            <person name="Hu P."/>
            <person name="Grant R.A."/>
            <person name="Boekhout T."/>
            <person name="Kuramae E.E."/>
            <person name="Kronstad J.W."/>
            <person name="Deangelis Y.M."/>
            <person name="Reeder N.L."/>
            <person name="Johnstone K.R."/>
            <person name="Leland M."/>
            <person name="Fieno A.M."/>
            <person name="Begley W.M."/>
            <person name="Sun Y."/>
            <person name="Lacey M.P."/>
            <person name="Chaudhary T."/>
            <person name="Keough T."/>
            <person name="Chu L."/>
            <person name="Sears R."/>
            <person name="Yuan B."/>
            <person name="Dawson T.L.Jr."/>
        </authorList>
    </citation>
    <scope>NUCLEOTIDE SEQUENCE [LARGE SCALE GENOMIC DNA]</scope>
    <source>
        <strain evidence="2">ATCC MYA-4612 / CBS 7966</strain>
    </source>
</reference>
<dbReference type="GeneID" id="5856426"/>
<dbReference type="OrthoDB" id="9984778at2759"/>
<dbReference type="Proteomes" id="UP000008837">
    <property type="component" value="Unassembled WGS sequence"/>
</dbReference>
<protein>
    <submittedName>
        <fullName evidence="1">Uncharacterized protein</fullName>
    </submittedName>
</protein>
<dbReference type="KEGG" id="mgl:MGL_0713"/>
<dbReference type="EMBL" id="AAYY01000002">
    <property type="protein sequence ID" value="EDP44906.1"/>
    <property type="molecule type" value="Genomic_DNA"/>
</dbReference>
<comment type="caution">
    <text evidence="1">The sequence shown here is derived from an EMBL/GenBank/DDBJ whole genome shotgun (WGS) entry which is preliminary data.</text>
</comment>
<accession>A8PUL7</accession>
<name>A8PUL7_MALGO</name>
<keyword evidence="2" id="KW-1185">Reference proteome</keyword>
<dbReference type="AlphaFoldDB" id="A8PUL7"/>
<dbReference type="VEuPathDB" id="FungiDB:MGL_0713"/>
<evidence type="ECO:0000313" key="2">
    <source>
        <dbReference type="Proteomes" id="UP000008837"/>
    </source>
</evidence>
<gene>
    <name evidence="1" type="ORF">MGL_0713</name>
</gene>
<evidence type="ECO:0000313" key="1">
    <source>
        <dbReference type="EMBL" id="EDP44906.1"/>
    </source>
</evidence>
<proteinExistence type="predicted"/>
<dbReference type="RefSeq" id="XP_001732120.1">
    <property type="nucleotide sequence ID" value="XM_001732068.1"/>
</dbReference>